<dbReference type="AlphaFoldDB" id="A0A7C3PAQ7"/>
<dbReference type="GO" id="GO:0042121">
    <property type="term" value="P:alginic acid biosynthetic process"/>
    <property type="evidence" value="ECO:0007669"/>
    <property type="project" value="InterPro"/>
</dbReference>
<dbReference type="InterPro" id="IPR051085">
    <property type="entry name" value="MB_O-acyltransferase"/>
</dbReference>
<evidence type="ECO:0000313" key="11">
    <source>
        <dbReference type="EMBL" id="HFM96792.1"/>
    </source>
</evidence>
<feature type="transmembrane region" description="Helical" evidence="10">
    <location>
        <begin position="32"/>
        <end position="49"/>
    </location>
</feature>
<feature type="transmembrane region" description="Helical" evidence="10">
    <location>
        <begin position="426"/>
        <end position="443"/>
    </location>
</feature>
<dbReference type="Pfam" id="PF03062">
    <property type="entry name" value="MBOAT"/>
    <property type="match status" value="1"/>
</dbReference>
<keyword evidence="4 9" id="KW-0808">Transferase</keyword>
<dbReference type="PANTHER" id="PTHR13285:SF23">
    <property type="entry name" value="TEICHOIC ACID D-ALANYLTRANSFERASE"/>
    <property type="match status" value="1"/>
</dbReference>
<dbReference type="GO" id="GO:0016746">
    <property type="term" value="F:acyltransferase activity"/>
    <property type="evidence" value="ECO:0007669"/>
    <property type="project" value="UniProtKB-KW"/>
</dbReference>
<evidence type="ECO:0000256" key="3">
    <source>
        <dbReference type="ARBA" id="ARBA00022475"/>
    </source>
</evidence>
<evidence type="ECO:0000256" key="9">
    <source>
        <dbReference type="PIRNR" id="PIRNR016636"/>
    </source>
</evidence>
<evidence type="ECO:0000256" key="2">
    <source>
        <dbReference type="ARBA" id="ARBA00010323"/>
    </source>
</evidence>
<keyword evidence="7 9" id="KW-0472">Membrane</keyword>
<evidence type="ECO:0000256" key="7">
    <source>
        <dbReference type="ARBA" id="ARBA00023136"/>
    </source>
</evidence>
<evidence type="ECO:0000256" key="8">
    <source>
        <dbReference type="ARBA" id="ARBA00023315"/>
    </source>
</evidence>
<dbReference type="InterPro" id="IPR024194">
    <property type="entry name" value="Ac/AlaTfrase_AlgI/DltB"/>
</dbReference>
<dbReference type="InterPro" id="IPR028362">
    <property type="entry name" value="AlgI"/>
</dbReference>
<keyword evidence="8 9" id="KW-0012">Acyltransferase</keyword>
<comment type="similarity">
    <text evidence="2 9">Belongs to the membrane-bound acyltransferase family.</text>
</comment>
<feature type="transmembrane region" description="Helical" evidence="10">
    <location>
        <begin position="6"/>
        <end position="25"/>
    </location>
</feature>
<feature type="transmembrane region" description="Helical" evidence="10">
    <location>
        <begin position="328"/>
        <end position="349"/>
    </location>
</feature>
<gene>
    <name evidence="11" type="ORF">ENR64_03315</name>
</gene>
<dbReference type="InterPro" id="IPR004299">
    <property type="entry name" value="MBOAT_fam"/>
</dbReference>
<dbReference type="PIRSF" id="PIRSF500217">
    <property type="entry name" value="AlgI"/>
    <property type="match status" value="1"/>
</dbReference>
<evidence type="ECO:0000256" key="1">
    <source>
        <dbReference type="ARBA" id="ARBA00004651"/>
    </source>
</evidence>
<feature type="transmembrane region" description="Helical" evidence="10">
    <location>
        <begin position="370"/>
        <end position="390"/>
    </location>
</feature>
<dbReference type="PIRSF" id="PIRSF016636">
    <property type="entry name" value="AlgI_DltB"/>
    <property type="match status" value="1"/>
</dbReference>
<evidence type="ECO:0000256" key="5">
    <source>
        <dbReference type="ARBA" id="ARBA00022692"/>
    </source>
</evidence>
<proteinExistence type="inferred from homology"/>
<organism evidence="11">
    <name type="scientific">Oscillatoriales cyanobacterium SpSt-418</name>
    <dbReference type="NCBI Taxonomy" id="2282169"/>
    <lineage>
        <taxon>Bacteria</taxon>
        <taxon>Bacillati</taxon>
        <taxon>Cyanobacteriota</taxon>
        <taxon>Cyanophyceae</taxon>
        <taxon>Oscillatoriophycideae</taxon>
        <taxon>Oscillatoriales</taxon>
    </lineage>
</organism>
<dbReference type="GO" id="GO:0005886">
    <property type="term" value="C:plasma membrane"/>
    <property type="evidence" value="ECO:0007669"/>
    <property type="project" value="UniProtKB-SubCell"/>
</dbReference>
<evidence type="ECO:0000256" key="4">
    <source>
        <dbReference type="ARBA" id="ARBA00022679"/>
    </source>
</evidence>
<evidence type="ECO:0000256" key="10">
    <source>
        <dbReference type="SAM" id="Phobius"/>
    </source>
</evidence>
<comment type="subcellular location">
    <subcellularLocation>
        <location evidence="1">Cell membrane</location>
        <topology evidence="1">Multi-pass membrane protein</topology>
    </subcellularLocation>
</comment>
<sequence>MLFNSFEFIFLFFPLAFIGFLLISHSSWAMRYQLPLGWLVLASLIFYGWSNPANLKILIFSIVFNYAIGRGLSSEQLKQPTKKLLLTFGIFINLAALAYFKYANFIAENASLLLKTDFNVGKIALPLGISFFTFQQIAYLVDTYQGKTKEDDPIKYSLFASFFPNLLAGPIVRHKEVIPQYENREIYRFSSQQLAVGLTIFFMGMFKKVIFADGVSAYVSPVFNEALAGEIISFTDAWGGAIAYTLQLYFDFSGYSDMAIGIAYLFGIRLPLNFNSPYKSISITDFWRRWHITLSNFLRDYLYIPMGGSRRGEFRRCLNLLLTMLLGGLWHGAGWTFVLWGGLHGAYLVTNHQWRRFRQHLGHDLKQDRWLLRGLGWGLTFVAVVVSWVFFRAGSMQAALSVLQGMAGLTLGADPSNILELELTDLVWLALLLAIIWFAPNVQEWMGTYSPALHFEPKPSDKWSDRLLKKLQWQPSPTWALAAAVITVFAFLGLARVSEFLYFEF</sequence>
<keyword evidence="6 10" id="KW-1133">Transmembrane helix</keyword>
<evidence type="ECO:0000256" key="6">
    <source>
        <dbReference type="ARBA" id="ARBA00022989"/>
    </source>
</evidence>
<feature type="transmembrane region" description="Helical" evidence="10">
    <location>
        <begin position="194"/>
        <end position="211"/>
    </location>
</feature>
<keyword evidence="3 9" id="KW-1003">Cell membrane</keyword>
<comment type="caution">
    <text evidence="11">The sequence shown here is derived from an EMBL/GenBank/DDBJ whole genome shotgun (WGS) entry which is preliminary data.</text>
</comment>
<reference evidence="11" key="1">
    <citation type="journal article" date="2020" name="mSystems">
        <title>Genome- and Community-Level Interaction Insights into Carbon Utilization and Element Cycling Functions of Hydrothermarchaeota in Hydrothermal Sediment.</title>
        <authorList>
            <person name="Zhou Z."/>
            <person name="Liu Y."/>
            <person name="Xu W."/>
            <person name="Pan J."/>
            <person name="Luo Z.H."/>
            <person name="Li M."/>
        </authorList>
    </citation>
    <scope>NUCLEOTIDE SEQUENCE [LARGE SCALE GENOMIC DNA]</scope>
    <source>
        <strain evidence="11">SpSt-418</strain>
    </source>
</reference>
<feature type="transmembrane region" description="Helical" evidence="10">
    <location>
        <begin position="55"/>
        <end position="72"/>
    </location>
</feature>
<feature type="transmembrane region" description="Helical" evidence="10">
    <location>
        <begin position="479"/>
        <end position="503"/>
    </location>
</feature>
<protein>
    <submittedName>
        <fullName evidence="11">MBOAT family protein</fullName>
    </submittedName>
</protein>
<feature type="transmembrane region" description="Helical" evidence="10">
    <location>
        <begin position="123"/>
        <end position="141"/>
    </location>
</feature>
<keyword evidence="5 10" id="KW-0812">Transmembrane</keyword>
<name>A0A7C3PAQ7_9CYAN</name>
<dbReference type="EMBL" id="DSRU01000044">
    <property type="protein sequence ID" value="HFM96792.1"/>
    <property type="molecule type" value="Genomic_DNA"/>
</dbReference>
<dbReference type="PANTHER" id="PTHR13285">
    <property type="entry name" value="ACYLTRANSFERASE"/>
    <property type="match status" value="1"/>
</dbReference>
<accession>A0A7C3PAQ7</accession>
<feature type="transmembrane region" description="Helical" evidence="10">
    <location>
        <begin position="84"/>
        <end position="103"/>
    </location>
</feature>